<feature type="compositionally biased region" description="Low complexity" evidence="2">
    <location>
        <begin position="353"/>
        <end position="374"/>
    </location>
</feature>
<dbReference type="InterPro" id="IPR011021">
    <property type="entry name" value="Arrestin-like_N"/>
</dbReference>
<dbReference type="InterPro" id="IPR042448">
    <property type="entry name" value="CCNB1IP1"/>
</dbReference>
<evidence type="ECO:0000259" key="3">
    <source>
        <dbReference type="Pfam" id="PF00339"/>
    </source>
</evidence>
<feature type="compositionally biased region" description="Polar residues" evidence="2">
    <location>
        <begin position="648"/>
        <end position="681"/>
    </location>
</feature>
<feature type="domain" description="Arrestin-like N-terminal" evidence="3">
    <location>
        <begin position="15"/>
        <end position="121"/>
    </location>
</feature>
<feature type="compositionally biased region" description="Basic and acidic residues" evidence="2">
    <location>
        <begin position="592"/>
        <end position="607"/>
    </location>
</feature>
<dbReference type="Pfam" id="PF00339">
    <property type="entry name" value="Arrestin_N"/>
    <property type="match status" value="1"/>
</dbReference>
<feature type="coiled-coil region" evidence="1">
    <location>
        <begin position="845"/>
        <end position="911"/>
    </location>
</feature>
<keyword evidence="1" id="KW-0175">Coiled coil</keyword>
<feature type="compositionally biased region" description="Low complexity" evidence="2">
    <location>
        <begin position="468"/>
        <end position="498"/>
    </location>
</feature>
<keyword evidence="6" id="KW-1185">Reference proteome</keyword>
<dbReference type="PANTHER" id="PTHR14305:SF0">
    <property type="entry name" value="E3 UBIQUITIN-PROTEIN LIGASE CCNB1IP1"/>
    <property type="match status" value="1"/>
</dbReference>
<evidence type="ECO:0000256" key="1">
    <source>
        <dbReference type="SAM" id="Coils"/>
    </source>
</evidence>
<feature type="compositionally biased region" description="Polar residues" evidence="2">
    <location>
        <begin position="343"/>
        <end position="352"/>
    </location>
</feature>
<proteinExistence type="predicted"/>
<dbReference type="PANTHER" id="PTHR14305">
    <property type="entry name" value="E3 UBIQUITIN-PROTEIN LIGASE CCNB1IP1"/>
    <property type="match status" value="1"/>
</dbReference>
<organism evidence="5 6">
    <name type="scientific">Linnemannia gamsii</name>
    <dbReference type="NCBI Taxonomy" id="64522"/>
    <lineage>
        <taxon>Eukaryota</taxon>
        <taxon>Fungi</taxon>
        <taxon>Fungi incertae sedis</taxon>
        <taxon>Mucoromycota</taxon>
        <taxon>Mortierellomycotina</taxon>
        <taxon>Mortierellomycetes</taxon>
        <taxon>Mortierellales</taxon>
        <taxon>Mortierellaceae</taxon>
        <taxon>Linnemannia</taxon>
    </lineage>
</organism>
<feature type="compositionally biased region" description="Polar residues" evidence="2">
    <location>
        <begin position="577"/>
        <end position="591"/>
    </location>
</feature>
<feature type="compositionally biased region" description="Low complexity" evidence="2">
    <location>
        <begin position="608"/>
        <end position="647"/>
    </location>
</feature>
<feature type="compositionally biased region" description="Low complexity" evidence="2">
    <location>
        <begin position="701"/>
        <end position="713"/>
    </location>
</feature>
<reference evidence="5 6" key="1">
    <citation type="journal article" date="2020" name="Fungal Divers.">
        <title>Resolving the Mortierellaceae phylogeny through synthesis of multi-gene phylogenetics and phylogenomics.</title>
        <authorList>
            <person name="Vandepol N."/>
            <person name="Liber J."/>
            <person name="Desiro A."/>
            <person name="Na H."/>
            <person name="Kennedy M."/>
            <person name="Barry K."/>
            <person name="Grigoriev I.V."/>
            <person name="Miller A.N."/>
            <person name="O'Donnell K."/>
            <person name="Stajich J.E."/>
            <person name="Bonito G."/>
        </authorList>
    </citation>
    <scope>NUCLEOTIDE SEQUENCE [LARGE SCALE GENOMIC DNA]</scope>
    <source>
        <strain evidence="5 6">AD045</strain>
    </source>
</reference>
<evidence type="ECO:0000313" key="6">
    <source>
        <dbReference type="Proteomes" id="UP001194696"/>
    </source>
</evidence>
<feature type="region of interest" description="Disordered" evidence="2">
    <location>
        <begin position="465"/>
        <end position="548"/>
    </location>
</feature>
<dbReference type="InterPro" id="IPR014756">
    <property type="entry name" value="Ig_E-set"/>
</dbReference>
<evidence type="ECO:0000313" key="5">
    <source>
        <dbReference type="EMBL" id="KAG0287124.1"/>
    </source>
</evidence>
<evidence type="ECO:0000259" key="4">
    <source>
        <dbReference type="Pfam" id="PF02752"/>
    </source>
</evidence>
<gene>
    <name evidence="5" type="ORF">BGZ96_008905</name>
</gene>
<dbReference type="Proteomes" id="UP001194696">
    <property type="component" value="Unassembled WGS sequence"/>
</dbReference>
<feature type="domain" description="Arrestin C-terminal-like" evidence="4">
    <location>
        <begin position="174"/>
        <end position="285"/>
    </location>
</feature>
<dbReference type="Gene3D" id="2.60.40.640">
    <property type="match status" value="2"/>
</dbReference>
<dbReference type="SUPFAM" id="SSF81296">
    <property type="entry name" value="E set domains"/>
    <property type="match status" value="1"/>
</dbReference>
<dbReference type="EMBL" id="JAAAIM010000517">
    <property type="protein sequence ID" value="KAG0287124.1"/>
    <property type="molecule type" value="Genomic_DNA"/>
</dbReference>
<feature type="region of interest" description="Disordered" evidence="2">
    <location>
        <begin position="336"/>
        <end position="413"/>
    </location>
</feature>
<dbReference type="InterPro" id="IPR011022">
    <property type="entry name" value="Arrestin_C-like"/>
</dbReference>
<feature type="region of interest" description="Disordered" evidence="2">
    <location>
        <begin position="575"/>
        <end position="716"/>
    </location>
</feature>
<name>A0ABQ7JXL5_9FUNG</name>
<dbReference type="Pfam" id="PF02752">
    <property type="entry name" value="Arrestin_C"/>
    <property type="match status" value="1"/>
</dbReference>
<comment type="caution">
    <text evidence="5">The sequence shown here is derived from an EMBL/GenBank/DDBJ whole genome shotgun (WGS) entry which is preliminary data.</text>
</comment>
<dbReference type="InterPro" id="IPR014752">
    <property type="entry name" value="Arrestin-like_C"/>
</dbReference>
<evidence type="ECO:0000256" key="2">
    <source>
        <dbReference type="SAM" id="MobiDB-lite"/>
    </source>
</evidence>
<protein>
    <recommendedName>
        <fullName evidence="7">Arrestin C-terminal-like domain-containing protein</fullName>
    </recommendedName>
</protein>
<sequence>MKRLTVVLVPDSSDTSGHYLPGDTFGGHVNLLLSSSLKYTSLRVHFTGLVTTKVSKTEEQVYVLKQQVVILGQANNATEYTLEKGQHSWPFQFTIPLQHMPSSGKYRHGVVKYTLTATMTSAGFMGGVQELKATQNLQLKDLINIRVPPYSDSVSITGSSSIKPGSIREKDMAIATVKLSRAAFLRGQVVDIEIDLKHPAKINHSPGCYIQLVCRQHFYAGDHAKEYQETLVSASEPLVVDSSANTGKILAEITIPDKALPTMKTTKIISVEYHLYILLDMRSKTGFFESRIKGKITKKLKTRLLGAPGGFAVEVPVIVGTLTDSLHIQKPSPFAQIEDGSQHSESATPTRGQSTTSSPQVTTSSVTLIPIIMSPSPPPETHSHPKIHPPVSELPGYTEEEPWPRPSHSDNIRSRSVDNVHRIPALEQPLPPLPHVVTGAAGTLSPPVPYYTRHRGSLPHIAAQHNGASAGASSSSSSSAAASSARANTSSRSATAPAAAPPTPPRPSVTNSTWTPPGSAPGQGTPVLRNPQGYPIEKAAVPPHRNIPLPINMSVEIPTAPRAVDLGYGPASPPIPLSQNYPSPASVMSSVKSDHVYQEQQRQRMEQHQQQIHQHQRQPQHQQQQQQQQYQQQQQQQQQHQQQHQQHLYQFSQSPPSTNYVQSGHHSQPTSGNSDTHSYFNQDHRYGNGSGHQNHEHSHNHGGQQQQQQQQQQAYRNNGKGVDYIVRNPHAVTTEWTVSAAQSMATAPSMDYHPVPLVQFEQVGDIFCVGCANKAFGTALVCPACETSLTQQDDIVFVDLNPSQEYRSSILSGLRPEVITEICTRAISFWTYQTSQEAKYQEMAQKTLEDKVGQLERQLQRTTREVNAELNALQKDIEQEKRKAANLTDQLDEKSRLLSKLQTMYDRQKRRPLFPDVAASQQGGADNVGDRSLFSEDPVVQTTSAGSVAGEAGAPGIRGDPYRLYQTLDMDATPRPFIKQVVEPQRAVPSLYTGIDPASFVYDLPTLHQTPGGLAGRGVPSSSLPLDGRVNTVPFTHGSIGQRMNGVGGGSPLDFSQQHPMLFQGQGQHVGPLPPGSRGYVYHHGSFGRV</sequence>
<accession>A0ABQ7JXL5</accession>
<evidence type="ECO:0008006" key="7">
    <source>
        <dbReference type="Google" id="ProtNLM"/>
    </source>
</evidence>